<organism evidence="5 6">
    <name type="scientific">Vitrella brassicaformis (strain CCMP3155)</name>
    <dbReference type="NCBI Taxonomy" id="1169540"/>
    <lineage>
        <taxon>Eukaryota</taxon>
        <taxon>Sar</taxon>
        <taxon>Alveolata</taxon>
        <taxon>Colpodellida</taxon>
        <taxon>Vitrellaceae</taxon>
        <taxon>Vitrella</taxon>
    </lineage>
</organism>
<dbReference type="Gene3D" id="3.10.110.10">
    <property type="entry name" value="Ubiquitin Conjugating Enzyme"/>
    <property type="match status" value="1"/>
</dbReference>
<dbReference type="Proteomes" id="UP000041254">
    <property type="component" value="Unassembled WGS sequence"/>
</dbReference>
<dbReference type="GO" id="GO:0016740">
    <property type="term" value="F:transferase activity"/>
    <property type="evidence" value="ECO:0007669"/>
    <property type="project" value="UniProtKB-KW"/>
</dbReference>
<evidence type="ECO:0000256" key="3">
    <source>
        <dbReference type="SAM" id="MobiDB-lite"/>
    </source>
</evidence>
<dbReference type="EMBL" id="CDMY01000562">
    <property type="protein sequence ID" value="CEM23129.1"/>
    <property type="molecule type" value="Genomic_DNA"/>
</dbReference>
<sequence length="805" mass="88177">METKEPAASPLSSAGSMHSLRAALDGLMCEHQAQQQQRDTQMRSNPGRSNDTDSPEESTPVCCSRKKRVCCRRRRRAVWDPSRAANRQATLDERLTHHLTKITAVTRDIFAPLCNEEEDDDLPDPVSFDRPPTGTSSASSRVADEAERLINDNRWLPALVNSLLSASFYEMCNRRLLYTALLRLVRELLTWSRATLPLPSPHQGEHSQRCNCGGREGERGLLDILREPHLASRPGHPLVNALSGLREQAKVYLSGIDVTANRRSKAVGDHHHTTTMDLASLPPVGQRTPEASASASASASGSADLGHKTGKEEWAKGRDAFVAVSVPPHDDSEVTECRALASLVMSICHDLLPPAVPAPPSRFIFDMSFMSFTPHRHTHTNSHSHSNMYHHSNTDRTPSTSGASATSGSTSTRSSSPRVVVWGGEAAESEADKYCRIMQQFQVGSASLLSCHAYRNEVRKEAASGTPIHSARHARLLKEMAGLSTLLPLNPSSSIFVRFDESNISLWRALITGPEGTPYDSGGFVFDIYCPPSYPSMPPKVTLITTGNYQVSFNPNLYVSGRVCLSLLNTWAGRDEETWDPVASTILQVLVSIQALIFVPDPWFNEPGLAVFKRWAFAQKRSLRYTMSIREYTVGWAIRWHMRTAPHTEFADALNHHFALRSQHILDTIRRWIAEAADFDNTCSTNSNGTTHKRATKAASSTTGSNKHRSALPEEPQQHETDGVRGASPTGLCRHGSGPSGSLSAAAAGCASPHSGGRVGGDGDAVDCDGGGRDRHHDHDESYLVSTLPLLEEGLQQLVKDLRLR</sequence>
<dbReference type="AlphaFoldDB" id="A0A0G4G4V1"/>
<feature type="region of interest" description="Disordered" evidence="3">
    <location>
        <begin position="1"/>
        <end position="60"/>
    </location>
</feature>
<evidence type="ECO:0000313" key="5">
    <source>
        <dbReference type="EMBL" id="CEM23129.1"/>
    </source>
</evidence>
<feature type="compositionally biased region" description="Basic and acidic residues" evidence="3">
    <location>
        <begin position="770"/>
        <end position="779"/>
    </location>
</feature>
<reference evidence="5 6" key="1">
    <citation type="submission" date="2014-11" db="EMBL/GenBank/DDBJ databases">
        <authorList>
            <person name="Zhu J."/>
            <person name="Qi W."/>
            <person name="Song R."/>
        </authorList>
    </citation>
    <scope>NUCLEOTIDE SEQUENCE [LARGE SCALE GENOMIC DNA]</scope>
</reference>
<keyword evidence="2" id="KW-0833">Ubl conjugation pathway</keyword>
<keyword evidence="1" id="KW-0808">Transferase</keyword>
<evidence type="ECO:0000259" key="4">
    <source>
        <dbReference type="PROSITE" id="PS50127"/>
    </source>
</evidence>
<feature type="compositionally biased region" description="Low complexity" evidence="3">
    <location>
        <begin position="735"/>
        <end position="756"/>
    </location>
</feature>
<proteinExistence type="predicted"/>
<dbReference type="InterPro" id="IPR016135">
    <property type="entry name" value="UBQ-conjugating_enzyme/RWD"/>
</dbReference>
<dbReference type="VEuPathDB" id="CryptoDB:Vbra_16956"/>
<feature type="region of interest" description="Disordered" evidence="3">
    <location>
        <begin position="377"/>
        <end position="418"/>
    </location>
</feature>
<dbReference type="InterPro" id="IPR000608">
    <property type="entry name" value="UBC"/>
</dbReference>
<feature type="region of interest" description="Disordered" evidence="3">
    <location>
        <begin position="116"/>
        <end position="142"/>
    </location>
</feature>
<accession>A0A0G4G4V1</accession>
<evidence type="ECO:0000313" key="6">
    <source>
        <dbReference type="Proteomes" id="UP000041254"/>
    </source>
</evidence>
<dbReference type="STRING" id="1169540.A0A0G4G4V1"/>
<dbReference type="CDD" id="cd23810">
    <property type="entry name" value="UBCc_BIRC6"/>
    <property type="match status" value="1"/>
</dbReference>
<dbReference type="SMART" id="SM00212">
    <property type="entry name" value="UBCc"/>
    <property type="match status" value="1"/>
</dbReference>
<feature type="compositionally biased region" description="Low complexity" evidence="3">
    <location>
        <begin position="291"/>
        <end position="303"/>
    </location>
</feature>
<feature type="domain" description="UBC core" evidence="4">
    <location>
        <begin position="471"/>
        <end position="638"/>
    </location>
</feature>
<dbReference type="OrthoDB" id="47801at2759"/>
<keyword evidence="6" id="KW-1185">Reference proteome</keyword>
<protein>
    <recommendedName>
        <fullName evidence="4">UBC core domain-containing protein</fullName>
    </recommendedName>
</protein>
<dbReference type="SUPFAM" id="SSF54495">
    <property type="entry name" value="UBC-like"/>
    <property type="match status" value="1"/>
</dbReference>
<feature type="compositionally biased region" description="Low complexity" evidence="3">
    <location>
        <begin position="383"/>
        <end position="417"/>
    </location>
</feature>
<evidence type="ECO:0000256" key="1">
    <source>
        <dbReference type="ARBA" id="ARBA00022679"/>
    </source>
</evidence>
<evidence type="ECO:0000256" key="2">
    <source>
        <dbReference type="ARBA" id="ARBA00022786"/>
    </source>
</evidence>
<dbReference type="Pfam" id="PF00179">
    <property type="entry name" value="UQ_con"/>
    <property type="match status" value="1"/>
</dbReference>
<feature type="region of interest" description="Disordered" evidence="3">
    <location>
        <begin position="683"/>
        <end position="779"/>
    </location>
</feature>
<dbReference type="PROSITE" id="PS50127">
    <property type="entry name" value="UBC_2"/>
    <property type="match status" value="1"/>
</dbReference>
<gene>
    <name evidence="5" type="ORF">Vbra_16956</name>
</gene>
<name>A0A0G4G4V1_VITBC</name>
<feature type="region of interest" description="Disordered" evidence="3">
    <location>
        <begin position="263"/>
        <end position="308"/>
    </location>
</feature>
<dbReference type="InParanoid" id="A0A0G4G4V1"/>
<dbReference type="PANTHER" id="PTHR46116">
    <property type="entry name" value="(E3-INDEPENDENT) E2 UBIQUITIN-CONJUGATING ENZYME"/>
    <property type="match status" value="1"/>
</dbReference>
<feature type="compositionally biased region" description="Polar residues" evidence="3">
    <location>
        <begin position="38"/>
        <end position="49"/>
    </location>
</feature>
<dbReference type="PANTHER" id="PTHR46116:SF39">
    <property type="entry name" value="BACULOVIRAL IAP REPEAT-CONTAINING PROTEIN 6"/>
    <property type="match status" value="1"/>
</dbReference>